<evidence type="ECO:0000256" key="1">
    <source>
        <dbReference type="SAM" id="SignalP"/>
    </source>
</evidence>
<dbReference type="Gene3D" id="3.30.1150.10">
    <property type="match status" value="1"/>
</dbReference>
<evidence type="ECO:0000313" key="6">
    <source>
        <dbReference type="Proteomes" id="UP000396862"/>
    </source>
</evidence>
<keyword evidence="6" id="KW-1185">Reference proteome</keyword>
<feature type="signal peptide" evidence="1">
    <location>
        <begin position="1"/>
        <end position="20"/>
    </location>
</feature>
<dbReference type="AlphaFoldDB" id="A0A2P8CFR0"/>
<reference evidence="4 5" key="1">
    <citation type="submission" date="2018-03" db="EMBL/GenBank/DDBJ databases">
        <title>Genomic Encyclopedia of Archaeal and Bacterial Type Strains, Phase II (KMG-II): from individual species to whole genera.</title>
        <authorList>
            <person name="Goeker M."/>
        </authorList>
    </citation>
    <scope>NUCLEOTIDE SEQUENCE [LARGE SCALE GENOMIC DNA]</scope>
    <source>
        <strain evidence="4 5">DSM 27267</strain>
    </source>
</reference>
<comment type="caution">
    <text evidence="4">The sequence shown here is derived from an EMBL/GenBank/DDBJ whole genome shotgun (WGS) entry which is preliminary data.</text>
</comment>
<dbReference type="InterPro" id="IPR051045">
    <property type="entry name" value="TonB-dependent_transducer"/>
</dbReference>
<feature type="chain" id="PRO_5015139062" evidence="1">
    <location>
        <begin position="21"/>
        <end position="240"/>
    </location>
</feature>
<dbReference type="EMBL" id="BLAU01000001">
    <property type="protein sequence ID" value="GET23336.1"/>
    <property type="molecule type" value="Genomic_DNA"/>
</dbReference>
<dbReference type="SUPFAM" id="SSF74653">
    <property type="entry name" value="TolA/TonB C-terminal domain"/>
    <property type="match status" value="1"/>
</dbReference>
<organism evidence="4 5">
    <name type="scientific">Prolixibacter denitrificans</name>
    <dbReference type="NCBI Taxonomy" id="1541063"/>
    <lineage>
        <taxon>Bacteria</taxon>
        <taxon>Pseudomonadati</taxon>
        <taxon>Bacteroidota</taxon>
        <taxon>Bacteroidia</taxon>
        <taxon>Marinilabiliales</taxon>
        <taxon>Prolixibacteraceae</taxon>
        <taxon>Prolixibacter</taxon>
    </lineage>
</organism>
<dbReference type="PANTHER" id="PTHR33446">
    <property type="entry name" value="PROTEIN TONB-RELATED"/>
    <property type="match status" value="1"/>
</dbReference>
<proteinExistence type="predicted"/>
<dbReference type="InterPro" id="IPR037682">
    <property type="entry name" value="TonB_C"/>
</dbReference>
<reference evidence="3 6" key="2">
    <citation type="submission" date="2019-10" db="EMBL/GenBank/DDBJ databases">
        <title>Prolixibacter strains distinguished by the presence of nitrate reductase genes were adept at nitrate-dependent anaerobic corrosion of metallic iron and carbon steel.</title>
        <authorList>
            <person name="Iino T."/>
            <person name="Shono N."/>
            <person name="Ito K."/>
            <person name="Nakamura R."/>
            <person name="Sueoka K."/>
            <person name="Harayama S."/>
            <person name="Ohkuma M."/>
        </authorList>
    </citation>
    <scope>NUCLEOTIDE SEQUENCE [LARGE SCALE GENOMIC DNA]</scope>
    <source>
        <strain evidence="3 6">MIC1-1</strain>
    </source>
</reference>
<feature type="domain" description="TonB C-terminal" evidence="2">
    <location>
        <begin position="61"/>
        <end position="139"/>
    </location>
</feature>
<dbReference type="EMBL" id="PYGC01000003">
    <property type="protein sequence ID" value="PSK83794.1"/>
    <property type="molecule type" value="Genomic_DNA"/>
</dbReference>
<dbReference type="Proteomes" id="UP000240621">
    <property type="component" value="Unassembled WGS sequence"/>
</dbReference>
<evidence type="ECO:0000259" key="2">
    <source>
        <dbReference type="Pfam" id="PF03544"/>
    </source>
</evidence>
<evidence type="ECO:0000313" key="3">
    <source>
        <dbReference type="EMBL" id="GET23336.1"/>
    </source>
</evidence>
<dbReference type="Pfam" id="PF03544">
    <property type="entry name" value="TonB_C"/>
    <property type="match status" value="1"/>
</dbReference>
<sequence length="240" mass="27003">MKTKLFLLFAGLLLSVVAFSQENIEEVRVSPPEFAGFKGAALLINEANVELQSLNDYVIKRLEYPTTDAQDFREGKEVIQFTVQPDGTLSNFVVINSVSSAMDEEVIRVLRTTSGLWKPGCNNREAVAMDKEFAVTFKLAESSDLKSQATNYFIKGNKQLLLKQNPKRAIRHFNRGIVLLPNEKCLLLARGMSRYEVGDKEGACRDWNRIKALGGFESDELLDNYCEMSGYADMLKTVKE</sequence>
<dbReference type="OrthoDB" id="1119659at2"/>
<dbReference type="RefSeq" id="WP_106541628.1">
    <property type="nucleotide sequence ID" value="NZ_BLAU01000001.1"/>
</dbReference>
<dbReference type="GO" id="GO:0031992">
    <property type="term" value="F:energy transducer activity"/>
    <property type="evidence" value="ECO:0007669"/>
    <property type="project" value="TreeGrafter"/>
</dbReference>
<protein>
    <submittedName>
        <fullName evidence="4">TonB family protein</fullName>
    </submittedName>
</protein>
<evidence type="ECO:0000313" key="5">
    <source>
        <dbReference type="Proteomes" id="UP000240621"/>
    </source>
</evidence>
<dbReference type="PANTHER" id="PTHR33446:SF2">
    <property type="entry name" value="PROTEIN TONB"/>
    <property type="match status" value="1"/>
</dbReference>
<gene>
    <name evidence="4" type="ORF">CLV93_103210</name>
    <name evidence="3" type="ORF">JCM18694_35820</name>
</gene>
<evidence type="ECO:0000313" key="4">
    <source>
        <dbReference type="EMBL" id="PSK83794.1"/>
    </source>
</evidence>
<accession>A0A2P8CFR0</accession>
<dbReference type="GO" id="GO:0098797">
    <property type="term" value="C:plasma membrane protein complex"/>
    <property type="evidence" value="ECO:0007669"/>
    <property type="project" value="TreeGrafter"/>
</dbReference>
<keyword evidence="1" id="KW-0732">Signal</keyword>
<dbReference type="GO" id="GO:0055085">
    <property type="term" value="P:transmembrane transport"/>
    <property type="evidence" value="ECO:0007669"/>
    <property type="project" value="InterPro"/>
</dbReference>
<name>A0A2P8CFR0_9BACT</name>
<dbReference type="Proteomes" id="UP000396862">
    <property type="component" value="Unassembled WGS sequence"/>
</dbReference>